<keyword evidence="2" id="KW-1133">Transmembrane helix</keyword>
<name>A0A5A7NTK1_9MICC</name>
<feature type="compositionally biased region" description="Polar residues" evidence="1">
    <location>
        <begin position="1"/>
        <end position="12"/>
    </location>
</feature>
<evidence type="ECO:0000313" key="4">
    <source>
        <dbReference type="Proteomes" id="UP000325307"/>
    </source>
</evidence>
<keyword evidence="2" id="KW-0812">Transmembrane</keyword>
<evidence type="ECO:0000313" key="3">
    <source>
        <dbReference type="EMBL" id="GER23138.1"/>
    </source>
</evidence>
<dbReference type="InterPro" id="IPR025101">
    <property type="entry name" value="DUF4012"/>
</dbReference>
<sequence>MPSTPETSSSGTVRKKRRSRRWRQARRRRILRIVLPIAGVLAVLGVGGALLGQSVLKVKGDLEAGVSLIPELKGQLLEGEGEAAQSSLAQLQQHTSAAARESDGPLWRAAAMLPWAGANFSAVADVAASVDNVVASASPLLTEVDIDNLGGLAPRDGRMDMEALQEMAPALKGLSRAVDSAYVRVERIDERKLLPQLTGPVAQATEMFGELRGPLGAAATSSEILPPMLGAEGKRNYLLLIQNSAEVRATGGIPGALAVIEANNGAIELKEQGSASDLGVFRPALEMDPAQEAIYSVRLGSYMQNVNLTPDFPTTAVLAKAMWEKRHPAAQIDGVVAVDVVVLSHLLEATGPVDLSSGALPTATGSLPVRLTGENVVKTLLSSVYAEIPSPAAQDEYFAAVAGRVFAALTEGGVDGQKVVEALQRSTAENRVLLWSGQQGEQDLIGQTPLSGAVTGPSALEGIGVYFNDGTGAKMDYYVKRTAQVQRRCDADGTPRDAVEVTLTNTAPPNAGQVLPRYVTGGGVFGVKEGNVRTNVVIYGPAEALVDEAKVDGKAARFGSYFHGGRPVAVLTVNLAPGASTTVTAGFLNSTRDVPPLHITPTIDEVTKVVKSSTVGDSCTAQD</sequence>
<organism evidence="3 4">
    <name type="scientific">Zafaria cholistanensis</name>
    <dbReference type="NCBI Taxonomy" id="1682741"/>
    <lineage>
        <taxon>Bacteria</taxon>
        <taxon>Bacillati</taxon>
        <taxon>Actinomycetota</taxon>
        <taxon>Actinomycetes</taxon>
        <taxon>Micrococcales</taxon>
        <taxon>Micrococcaceae</taxon>
        <taxon>Zafaria</taxon>
    </lineage>
</organism>
<gene>
    <name evidence="3" type="ORF">NCCP1664_16340</name>
</gene>
<comment type="caution">
    <text evidence="3">The sequence shown here is derived from an EMBL/GenBank/DDBJ whole genome shotgun (WGS) entry which is preliminary data.</text>
</comment>
<dbReference type="AlphaFoldDB" id="A0A5A7NTK1"/>
<evidence type="ECO:0000256" key="1">
    <source>
        <dbReference type="SAM" id="MobiDB-lite"/>
    </source>
</evidence>
<feature type="region of interest" description="Disordered" evidence="1">
    <location>
        <begin position="1"/>
        <end position="21"/>
    </location>
</feature>
<reference evidence="3 4" key="1">
    <citation type="submission" date="2019-09" db="EMBL/GenBank/DDBJ databases">
        <title>Arthrobacter zafarii sp. nov., a moderately thermotolerant and halotolerant actinobacterium isolated from Cholistan desert soil of Pakistan.</title>
        <authorList>
            <person name="Amin A."/>
            <person name="Ahmed I."/>
            <person name="Khalid N."/>
            <person name="Schumann P."/>
            <person name="Busse H.J."/>
            <person name="Khan I.U."/>
            <person name="Li S."/>
            <person name="Li W.J."/>
        </authorList>
    </citation>
    <scope>NUCLEOTIDE SEQUENCE [LARGE SCALE GENOMIC DNA]</scope>
    <source>
        <strain evidence="3 4">NCCP-1664</strain>
    </source>
</reference>
<keyword evidence="4" id="KW-1185">Reference proteome</keyword>
<dbReference type="Proteomes" id="UP000325307">
    <property type="component" value="Unassembled WGS sequence"/>
</dbReference>
<dbReference type="EMBL" id="BKDJ01000007">
    <property type="protein sequence ID" value="GER23138.1"/>
    <property type="molecule type" value="Genomic_DNA"/>
</dbReference>
<dbReference type="RefSeq" id="WP_149956746.1">
    <property type="nucleotide sequence ID" value="NZ_BKDJ01000007.1"/>
</dbReference>
<protein>
    <recommendedName>
        <fullName evidence="5">DUF4012 domain-containing protein</fullName>
    </recommendedName>
</protein>
<evidence type="ECO:0008006" key="5">
    <source>
        <dbReference type="Google" id="ProtNLM"/>
    </source>
</evidence>
<keyword evidence="2" id="KW-0472">Membrane</keyword>
<accession>A0A5A7NTK1</accession>
<dbReference type="Pfam" id="PF13196">
    <property type="entry name" value="DUF4012"/>
    <property type="match status" value="1"/>
</dbReference>
<feature type="transmembrane region" description="Helical" evidence="2">
    <location>
        <begin position="30"/>
        <end position="51"/>
    </location>
</feature>
<dbReference type="OrthoDB" id="3203519at2"/>
<proteinExistence type="predicted"/>
<evidence type="ECO:0000256" key="2">
    <source>
        <dbReference type="SAM" id="Phobius"/>
    </source>
</evidence>